<dbReference type="Proteomes" id="UP000240410">
    <property type="component" value="Unassembled WGS sequence"/>
</dbReference>
<evidence type="ECO:0000313" key="2">
    <source>
        <dbReference type="Proteomes" id="UP000240410"/>
    </source>
</evidence>
<comment type="caution">
    <text evidence="1">The sequence shown here is derived from an EMBL/GenBank/DDBJ whole genome shotgun (WGS) entry which is preliminary data.</text>
</comment>
<protein>
    <submittedName>
        <fullName evidence="1">Transcriptional regulator</fullName>
    </submittedName>
</protein>
<organism evidence="1 2">
    <name type="scientific">Photobacterium leiognathi</name>
    <dbReference type="NCBI Taxonomy" id="553611"/>
    <lineage>
        <taxon>Bacteria</taxon>
        <taxon>Pseudomonadati</taxon>
        <taxon>Pseudomonadota</taxon>
        <taxon>Gammaproteobacteria</taxon>
        <taxon>Vibrionales</taxon>
        <taxon>Vibrionaceae</taxon>
        <taxon>Photobacterium</taxon>
    </lineage>
</organism>
<dbReference type="SUPFAM" id="SSF110849">
    <property type="entry name" value="ParB/Sulfiredoxin"/>
    <property type="match status" value="1"/>
</dbReference>
<sequence length="182" mass="21127">MTTRELLRTLGGECIEKVRADIALEKRIKNTSESYIDKPVEDWPELEFRWDFFVESQRFAFDGMSPNDAKALETETYDLICGFVSLEQFDRKLCARSSKSKQEFWSIGDKGKLAYLIVYLSEKRPVTPPYIVPLENGEILIEGGNHRYAVAKQWDLSQLPIYVSRKHKKAIEQLLDIEWTDG</sequence>
<dbReference type="EMBL" id="PYOJ01000019">
    <property type="protein sequence ID" value="PSV88254.1"/>
    <property type="molecule type" value="Genomic_DNA"/>
</dbReference>
<dbReference type="AlphaFoldDB" id="A0A2T3M7J1"/>
<proteinExistence type="predicted"/>
<dbReference type="InterPro" id="IPR036086">
    <property type="entry name" value="ParB/Sulfiredoxin_sf"/>
</dbReference>
<gene>
    <name evidence="1" type="ORF">CTM89_14855</name>
</gene>
<evidence type="ECO:0000313" key="1">
    <source>
        <dbReference type="EMBL" id="PSV88254.1"/>
    </source>
</evidence>
<name>A0A2T3M7J1_PHOLE</name>
<reference evidence="1 2" key="1">
    <citation type="submission" date="2018-03" db="EMBL/GenBank/DDBJ databases">
        <title>Whole genome sequencing of Histamine producing bacteria.</title>
        <authorList>
            <person name="Butler K."/>
        </authorList>
    </citation>
    <scope>NUCLEOTIDE SEQUENCE [LARGE SCALE GENOMIC DNA]</scope>
    <source>
        <strain evidence="1 2">ATCC 33979</strain>
    </source>
</reference>
<accession>A0A2T3M7J1</accession>